<gene>
    <name evidence="2" type="ORF">GALL_534000</name>
</gene>
<organism evidence="2">
    <name type="scientific">mine drainage metagenome</name>
    <dbReference type="NCBI Taxonomy" id="410659"/>
    <lineage>
        <taxon>unclassified sequences</taxon>
        <taxon>metagenomes</taxon>
        <taxon>ecological metagenomes</taxon>
    </lineage>
</organism>
<accession>A0A1J5PNA1</accession>
<reference evidence="2" key="1">
    <citation type="submission" date="2016-10" db="EMBL/GenBank/DDBJ databases">
        <title>Sequence of Gallionella enrichment culture.</title>
        <authorList>
            <person name="Poehlein A."/>
            <person name="Muehling M."/>
            <person name="Daniel R."/>
        </authorList>
    </citation>
    <scope>NUCLEOTIDE SEQUENCE</scope>
</reference>
<feature type="compositionally biased region" description="Basic and acidic residues" evidence="1">
    <location>
        <begin position="30"/>
        <end position="44"/>
    </location>
</feature>
<proteinExistence type="predicted"/>
<comment type="caution">
    <text evidence="2">The sequence shown here is derived from an EMBL/GenBank/DDBJ whole genome shotgun (WGS) entry which is preliminary data.</text>
</comment>
<evidence type="ECO:0000313" key="2">
    <source>
        <dbReference type="EMBL" id="OIQ65045.1"/>
    </source>
</evidence>
<feature type="compositionally biased region" description="Acidic residues" evidence="1">
    <location>
        <begin position="58"/>
        <end position="71"/>
    </location>
</feature>
<name>A0A1J5PNA1_9ZZZZ</name>
<sequence length="103" mass="11373">MLNGAARQLNRHDMHLTVLRHRGCNCPGGGHEHTGRAEQEEHQGRVGPGWMPAPEEQGQQEEDRNGEEEGDGEMHQERVHAGPGRKAREHGGLRRWSGTGTSA</sequence>
<protein>
    <submittedName>
        <fullName evidence="2">Uncharacterized protein</fullName>
    </submittedName>
</protein>
<dbReference type="EMBL" id="MLJW01007632">
    <property type="protein sequence ID" value="OIQ65045.1"/>
    <property type="molecule type" value="Genomic_DNA"/>
</dbReference>
<evidence type="ECO:0000256" key="1">
    <source>
        <dbReference type="SAM" id="MobiDB-lite"/>
    </source>
</evidence>
<feature type="region of interest" description="Disordered" evidence="1">
    <location>
        <begin position="27"/>
        <end position="103"/>
    </location>
</feature>
<dbReference type="AlphaFoldDB" id="A0A1J5PNA1"/>